<sequence>MVGGDHLTPLSHLLLLLLLLQGGGGGGGAPVVVADAARAVAVQEHPEQRGVEQRVDHPGPDAAAPAGHRAPEVHPHHPRVAHQVAPQQPELAPQRHGRRPAPGGARRREPRAVDPEAEPEGDGVGERGGEDGQHLERLRELEPQEGHGHGRGVREHPGGRPAPAPDHRERAPGRVEVPGEVVGVGPEEDAAGRAGPRREAEEPPERRRPAPAPPRPARVPNLRHRRQQRAGEDGGRDGGHEERVRGGEGPERERLPAAEERVGGEAEGHVGGEEAEEEGPGGEPEARGAPAEADDVRVLRQPVGDVADERGHGPSAGSVARRRKKGRLLRSYGAEDGKGFGEWGPDIYTRLGLLSFVGHHLGGPGQRAGTSTWPSPRPTRAHEGPAIFLKYA</sequence>
<dbReference type="Gramene" id="TraesCS5D02G015200.1">
    <property type="protein sequence ID" value="TraesCS5D02G015200.1.cds1"/>
    <property type="gene ID" value="TraesCS5D02G015200"/>
</dbReference>
<dbReference type="Gramene" id="TraesJAG5D03G03028580.1">
    <property type="protein sequence ID" value="TraesJAG5D03G03028580.1.CDS1"/>
    <property type="gene ID" value="TraesJAG5D03G03028580"/>
</dbReference>
<dbReference type="Gramene" id="TraesROB_scaffold_059646_01G000100.1">
    <property type="protein sequence ID" value="TraesROB_scaffold_059646_01G000100.1"/>
    <property type="gene ID" value="TraesROB_scaffold_059646_01G000100"/>
</dbReference>
<dbReference type="Gramene" id="TraesCAD_scaffold_049729_01G000100.1">
    <property type="protein sequence ID" value="TraesCAD_scaffold_049729_01G000100.1"/>
    <property type="gene ID" value="TraesCAD_scaffold_049729_01G000100"/>
</dbReference>
<dbReference type="Gramene" id="TraesCS5D03G0033600.1">
    <property type="protein sequence ID" value="TraesCS5D03G0033600.1.CDS1"/>
    <property type="gene ID" value="TraesCS5D03G0033600"/>
</dbReference>
<name>A0A3B6MKS5_WHEAT</name>
<accession>A0A3B6MKS5</accession>
<dbReference type="Gramene" id="TraesMAC5D03G03027430.1">
    <property type="protein sequence ID" value="TraesMAC5D03G03027430.1.CDS1"/>
    <property type="gene ID" value="TraesMAC5D03G03027430"/>
</dbReference>
<feature type="region of interest" description="Disordered" evidence="1">
    <location>
        <begin position="365"/>
        <end position="384"/>
    </location>
</feature>
<dbReference type="EnsemblPlants" id="TraesCS5D02G015200.1">
    <property type="protein sequence ID" value="TraesCS5D02G015200.1.cds1"/>
    <property type="gene ID" value="TraesCS5D02G015200"/>
</dbReference>
<feature type="compositionally biased region" description="Basic and acidic residues" evidence="1">
    <location>
        <begin position="44"/>
        <end position="59"/>
    </location>
</feature>
<reference evidence="3" key="1">
    <citation type="submission" date="2018-08" db="EMBL/GenBank/DDBJ databases">
        <authorList>
            <person name="Rossello M."/>
        </authorList>
    </citation>
    <scope>NUCLEOTIDE SEQUENCE [LARGE SCALE GENOMIC DNA]</scope>
    <source>
        <strain evidence="3">cv. Chinese Spring</strain>
    </source>
</reference>
<feature type="compositionally biased region" description="Basic and acidic residues" evidence="1">
    <location>
        <begin position="124"/>
        <end position="158"/>
    </location>
</feature>
<feature type="region of interest" description="Disordered" evidence="1">
    <location>
        <begin position="43"/>
        <end position="328"/>
    </location>
</feature>
<dbReference type="Gramene" id="TraesNOR5D03G03058230.1">
    <property type="protein sequence ID" value="TraesNOR5D03G03058230.1.CDS1"/>
    <property type="gene ID" value="TraesNOR5D03G03058230"/>
</dbReference>
<dbReference type="Gramene" id="TraesLDM5D03G03033590.1">
    <property type="protein sequence ID" value="TraesLDM5D03G03033590.1.CDS1"/>
    <property type="gene ID" value="TraesLDM5D03G03033590"/>
</dbReference>
<dbReference type="Proteomes" id="UP000019116">
    <property type="component" value="Chromosome 5D"/>
</dbReference>
<feature type="compositionally biased region" description="Basic and acidic residues" evidence="1">
    <location>
        <begin position="196"/>
        <end position="208"/>
    </location>
</feature>
<keyword evidence="4" id="KW-1185">Reference proteome</keyword>
<dbReference type="Gramene" id="TraesSYM5D03G02967930.2">
    <property type="protein sequence ID" value="TraesSYM5D03G02967930.2.CDS1"/>
    <property type="gene ID" value="TraesSYM5D03G02967930"/>
</dbReference>
<dbReference type="Gramene" id="TraesARI5D03G02980910.1">
    <property type="protein sequence ID" value="TraesARI5D03G02980910.1.CDS1"/>
    <property type="gene ID" value="TraesARI5D03G02980910"/>
</dbReference>
<dbReference type="Gramene" id="TraesJUL5D03G03053130.1">
    <property type="protein sequence ID" value="TraesJUL5D03G03053130.1.CDS1"/>
    <property type="gene ID" value="TraesJUL5D03G03053130"/>
</dbReference>
<protein>
    <submittedName>
        <fullName evidence="3">Uncharacterized protein</fullName>
    </submittedName>
</protein>
<dbReference type="Gramene" id="TraesSYM5D03G02967930.1">
    <property type="protein sequence ID" value="TraesSYM5D03G02967930.1.CDS1"/>
    <property type="gene ID" value="TraesSYM5D03G02967930"/>
</dbReference>
<evidence type="ECO:0000256" key="1">
    <source>
        <dbReference type="SAM" id="MobiDB-lite"/>
    </source>
</evidence>
<evidence type="ECO:0000256" key="2">
    <source>
        <dbReference type="SAM" id="SignalP"/>
    </source>
</evidence>
<dbReference type="OMA" id="EEHHPLH"/>
<feature type="chain" id="PRO_5043177710" evidence="2">
    <location>
        <begin position="29"/>
        <end position="392"/>
    </location>
</feature>
<feature type="signal peptide" evidence="2">
    <location>
        <begin position="1"/>
        <end position="28"/>
    </location>
</feature>
<reference evidence="3" key="2">
    <citation type="submission" date="2018-10" db="UniProtKB">
        <authorList>
            <consortium name="EnsemblPlants"/>
        </authorList>
    </citation>
    <scope>IDENTIFICATION</scope>
</reference>
<evidence type="ECO:0000313" key="4">
    <source>
        <dbReference type="Proteomes" id="UP000019116"/>
    </source>
</evidence>
<organism evidence="3">
    <name type="scientific">Triticum aestivum</name>
    <name type="common">Wheat</name>
    <dbReference type="NCBI Taxonomy" id="4565"/>
    <lineage>
        <taxon>Eukaryota</taxon>
        <taxon>Viridiplantae</taxon>
        <taxon>Streptophyta</taxon>
        <taxon>Embryophyta</taxon>
        <taxon>Tracheophyta</taxon>
        <taxon>Spermatophyta</taxon>
        <taxon>Magnoliopsida</taxon>
        <taxon>Liliopsida</taxon>
        <taxon>Poales</taxon>
        <taxon>Poaceae</taxon>
        <taxon>BOP clade</taxon>
        <taxon>Pooideae</taxon>
        <taxon>Triticodae</taxon>
        <taxon>Triticeae</taxon>
        <taxon>Triticinae</taxon>
        <taxon>Triticum</taxon>
    </lineage>
</organism>
<feature type="compositionally biased region" description="Low complexity" evidence="1">
    <location>
        <begin position="174"/>
        <end position="185"/>
    </location>
</feature>
<proteinExistence type="predicted"/>
<dbReference type="Gramene" id="TraesWEE_scaffold_018655_01G000400.1">
    <property type="protein sequence ID" value="TraesWEE_scaffold_018655_01G000400.1"/>
    <property type="gene ID" value="TraesWEE_scaffold_018655_01G000400"/>
</dbReference>
<dbReference type="AlphaFoldDB" id="A0A3B6MKS5"/>
<dbReference type="Gramene" id="TraesSTA5D03G03020140.1">
    <property type="protein sequence ID" value="TraesSTA5D03G03020140.1.CDS1"/>
    <property type="gene ID" value="TraesSTA5D03G03020140"/>
</dbReference>
<dbReference type="Gramene" id="TraesCLE_scaffold_044007_01G000200.1">
    <property type="protein sequence ID" value="TraesCLE_scaffold_044007_01G000200.1"/>
    <property type="gene ID" value="TraesCLE_scaffold_044007_01G000200"/>
</dbReference>
<dbReference type="Gramene" id="TraesLAC5D03G02984750.1">
    <property type="protein sequence ID" value="TraesLAC5D03G02984750.1.CDS1"/>
    <property type="gene ID" value="TraesLAC5D03G02984750"/>
</dbReference>
<keyword evidence="2" id="KW-0732">Signal</keyword>
<feature type="compositionally biased region" description="Basic and acidic residues" evidence="1">
    <location>
        <begin position="229"/>
        <end position="272"/>
    </location>
</feature>
<evidence type="ECO:0000313" key="3">
    <source>
        <dbReference type="EnsemblPlants" id="TraesCS5D02G015200.1.cds1"/>
    </source>
</evidence>